<accession>A0ABN7UMC2</accession>
<comment type="caution">
    <text evidence="1">The sequence shown here is derived from an EMBL/GenBank/DDBJ whole genome shotgun (WGS) entry which is preliminary data.</text>
</comment>
<evidence type="ECO:0000313" key="2">
    <source>
        <dbReference type="Proteomes" id="UP000789901"/>
    </source>
</evidence>
<proteinExistence type="predicted"/>
<dbReference type="EMBL" id="CAJVQB010004306">
    <property type="protein sequence ID" value="CAG8632255.1"/>
    <property type="molecule type" value="Genomic_DNA"/>
</dbReference>
<name>A0ABN7UMC2_GIGMA</name>
<evidence type="ECO:0000313" key="1">
    <source>
        <dbReference type="EMBL" id="CAG8632255.1"/>
    </source>
</evidence>
<gene>
    <name evidence="1" type="ORF">GMARGA_LOCUS8396</name>
</gene>
<reference evidence="1 2" key="1">
    <citation type="submission" date="2021-06" db="EMBL/GenBank/DDBJ databases">
        <authorList>
            <person name="Kallberg Y."/>
            <person name="Tangrot J."/>
            <person name="Rosling A."/>
        </authorList>
    </citation>
    <scope>NUCLEOTIDE SEQUENCE [LARGE SCALE GENOMIC DNA]</scope>
    <source>
        <strain evidence="1 2">120-4 pot B 10/14</strain>
    </source>
</reference>
<organism evidence="1 2">
    <name type="scientific">Gigaspora margarita</name>
    <dbReference type="NCBI Taxonomy" id="4874"/>
    <lineage>
        <taxon>Eukaryota</taxon>
        <taxon>Fungi</taxon>
        <taxon>Fungi incertae sedis</taxon>
        <taxon>Mucoromycota</taxon>
        <taxon>Glomeromycotina</taxon>
        <taxon>Glomeromycetes</taxon>
        <taxon>Diversisporales</taxon>
        <taxon>Gigasporaceae</taxon>
        <taxon>Gigaspora</taxon>
    </lineage>
</organism>
<keyword evidence="2" id="KW-1185">Reference proteome</keyword>
<protein>
    <submittedName>
        <fullName evidence="1">36816_t:CDS:1</fullName>
    </submittedName>
</protein>
<sequence>MEYMTNNKYTECATNNEYTEHATNNDNKISNDLVSETRSFIQIESSSNSGQPPADIWEEFNSINIGTGKYKEASYRYCKVPKEIRIKVLRDIQTFDNSYFEDYTKALNSSYDLPKYTALAISILDSEAANIIIKVDKELNSYSASATLREEIIFFSTLGRNLKLPTKTQWSTAWNSCESILHNEANIKSVRFIILGYVVGYR</sequence>
<dbReference type="Proteomes" id="UP000789901">
    <property type="component" value="Unassembled WGS sequence"/>
</dbReference>